<dbReference type="AlphaFoldDB" id="A0A934KNK4"/>
<keyword evidence="1" id="KW-0812">Transmembrane</keyword>
<evidence type="ECO:0000256" key="1">
    <source>
        <dbReference type="SAM" id="Phobius"/>
    </source>
</evidence>
<keyword evidence="1" id="KW-0472">Membrane</keyword>
<protein>
    <submittedName>
        <fullName evidence="2">Uncharacterized protein</fullName>
    </submittedName>
</protein>
<name>A0A934KNK4_9BACT</name>
<proteinExistence type="predicted"/>
<sequence length="102" mass="11118">MTTTQAPPSKTGAVRRSPDALDRLLRRSRHGGLGVLGRGMWAAVWLAFLAYPIGDILSGRYSTTKAALAWAALAVFVVLYLRTIWVGFAVDPRLPRAADLRP</sequence>
<evidence type="ECO:0000313" key="2">
    <source>
        <dbReference type="EMBL" id="MBJ7609045.1"/>
    </source>
</evidence>
<evidence type="ECO:0000313" key="3">
    <source>
        <dbReference type="Proteomes" id="UP000614410"/>
    </source>
</evidence>
<dbReference type="EMBL" id="JAEKNN010000029">
    <property type="protein sequence ID" value="MBJ7609045.1"/>
    <property type="molecule type" value="Genomic_DNA"/>
</dbReference>
<reference evidence="2 3" key="1">
    <citation type="submission" date="2020-10" db="EMBL/GenBank/DDBJ databases">
        <title>Ca. Dormibacterota MAGs.</title>
        <authorList>
            <person name="Montgomery K."/>
        </authorList>
    </citation>
    <scope>NUCLEOTIDE SEQUENCE [LARGE SCALE GENOMIC DNA]</scope>
    <source>
        <strain evidence="2">Mitchell_Peninsula_5</strain>
    </source>
</reference>
<keyword evidence="1" id="KW-1133">Transmembrane helix</keyword>
<accession>A0A934KNK4</accession>
<feature type="transmembrane region" description="Helical" evidence="1">
    <location>
        <begin position="33"/>
        <end position="54"/>
    </location>
</feature>
<comment type="caution">
    <text evidence="2">The sequence shown here is derived from an EMBL/GenBank/DDBJ whole genome shotgun (WGS) entry which is preliminary data.</text>
</comment>
<organism evidence="2 3">
    <name type="scientific">Candidatus Amunia macphersoniae</name>
    <dbReference type="NCBI Taxonomy" id="3127014"/>
    <lineage>
        <taxon>Bacteria</taxon>
        <taxon>Bacillati</taxon>
        <taxon>Candidatus Dormiibacterota</taxon>
        <taxon>Candidatus Dormibacteria</taxon>
        <taxon>Candidatus Aeolococcales</taxon>
        <taxon>Candidatus Aeolococcaceae</taxon>
        <taxon>Candidatus Amunia</taxon>
    </lineage>
</organism>
<dbReference type="Proteomes" id="UP000614410">
    <property type="component" value="Unassembled WGS sequence"/>
</dbReference>
<feature type="transmembrane region" description="Helical" evidence="1">
    <location>
        <begin position="66"/>
        <end position="90"/>
    </location>
</feature>
<gene>
    <name evidence="2" type="ORF">JF887_06395</name>
</gene>